<organism evidence="7 8">
    <name type="scientific">Korarchaeum cryptofilum (strain OPF8)</name>
    <dbReference type="NCBI Taxonomy" id="374847"/>
    <lineage>
        <taxon>Archaea</taxon>
        <taxon>Thermoproteota</taxon>
        <taxon>Candidatus Korarchaeia</taxon>
        <taxon>Candidatus Korarchaeales</taxon>
        <taxon>Candidatus Korarchaeaceae</taxon>
        <taxon>Candidatus Korarchaeum</taxon>
    </lineage>
</organism>
<dbReference type="NCBIfam" id="NF040865">
    <property type="entry name" value="a_tRNA_ed_AlaXM"/>
    <property type="match status" value="1"/>
</dbReference>
<evidence type="ECO:0000313" key="8">
    <source>
        <dbReference type="Proteomes" id="UP000001686"/>
    </source>
</evidence>
<keyword evidence="4" id="KW-0479">Metal-binding</keyword>
<evidence type="ECO:0000259" key="6">
    <source>
        <dbReference type="PROSITE" id="PS50860"/>
    </source>
</evidence>
<dbReference type="Pfam" id="PF07973">
    <property type="entry name" value="tRNA_SAD"/>
    <property type="match status" value="1"/>
</dbReference>
<dbReference type="PANTHER" id="PTHR43462:SF1">
    <property type="entry name" value="ALANYL-TRNA EDITING PROTEIN AARSD1"/>
    <property type="match status" value="1"/>
</dbReference>
<evidence type="ECO:0000256" key="1">
    <source>
        <dbReference type="ARBA" id="ARBA00001947"/>
    </source>
</evidence>
<dbReference type="InterPro" id="IPR012947">
    <property type="entry name" value="tRNA_SAD"/>
</dbReference>
<dbReference type="GO" id="GO:0046872">
    <property type="term" value="F:metal ion binding"/>
    <property type="evidence" value="ECO:0007669"/>
    <property type="project" value="UniProtKB-KW"/>
</dbReference>
<dbReference type="SUPFAM" id="SSF50447">
    <property type="entry name" value="Translation proteins"/>
    <property type="match status" value="1"/>
</dbReference>
<feature type="domain" description="Alanyl-transfer RNA synthetases family profile" evidence="6">
    <location>
        <begin position="1"/>
        <end position="240"/>
    </location>
</feature>
<sequence>MGVRLGTELLYMDDCYLKEFEAVVRAVEGDKVSLDRTAFYPSGGGLPSDVGKLLRGEEEFEVIEVRKESGNVWHTVGRPGLTVGDAVRGILDWDKRYRIMRMHTALHALIALLNSKYGVLVTGNNVGYDRSRVDVNLERPDRELVEEVIAETNKLLSEGREVKIYYLSREEAMKIPGIIKLAKALPPDVDKLRIVEIEGIDIQADGGPHVRNTREIGEIVFLGMENKGKNNRRIHFTLSP</sequence>
<dbReference type="GO" id="GO:0005737">
    <property type="term" value="C:cytoplasm"/>
    <property type="evidence" value="ECO:0007669"/>
    <property type="project" value="UniProtKB-SubCell"/>
</dbReference>
<dbReference type="Proteomes" id="UP000001686">
    <property type="component" value="Chromosome"/>
</dbReference>
<dbReference type="PROSITE" id="PS50860">
    <property type="entry name" value="AA_TRNA_LIGASE_II_ALA"/>
    <property type="match status" value="1"/>
</dbReference>
<evidence type="ECO:0000256" key="3">
    <source>
        <dbReference type="ARBA" id="ARBA00022490"/>
    </source>
</evidence>
<dbReference type="PhylomeDB" id="B1L5H7"/>
<evidence type="ECO:0000256" key="2">
    <source>
        <dbReference type="ARBA" id="ARBA00004496"/>
    </source>
</evidence>
<comment type="cofactor">
    <cofactor evidence="1">
        <name>Zn(2+)</name>
        <dbReference type="ChEBI" id="CHEBI:29105"/>
    </cofactor>
</comment>
<dbReference type="KEGG" id="kcr:Kcr_0960"/>
<dbReference type="SMART" id="SM00863">
    <property type="entry name" value="tRNA_SAD"/>
    <property type="match status" value="1"/>
</dbReference>
<dbReference type="GO" id="GO:0006419">
    <property type="term" value="P:alanyl-tRNA aminoacylation"/>
    <property type="evidence" value="ECO:0007669"/>
    <property type="project" value="InterPro"/>
</dbReference>
<dbReference type="GO" id="GO:0004813">
    <property type="term" value="F:alanine-tRNA ligase activity"/>
    <property type="evidence" value="ECO:0007669"/>
    <property type="project" value="InterPro"/>
</dbReference>
<dbReference type="eggNOG" id="arCOG01254">
    <property type="taxonomic scope" value="Archaea"/>
</dbReference>
<dbReference type="Gene3D" id="3.30.980.10">
    <property type="entry name" value="Threonyl-trna Synthetase, Chain A, domain 2"/>
    <property type="match status" value="1"/>
</dbReference>
<dbReference type="GO" id="GO:0002161">
    <property type="term" value="F:aminoacyl-tRNA deacylase activity"/>
    <property type="evidence" value="ECO:0007669"/>
    <property type="project" value="UniProtKB-ARBA"/>
</dbReference>
<comment type="subcellular location">
    <subcellularLocation>
        <location evidence="2">Cytoplasm</location>
    </subcellularLocation>
</comment>
<keyword evidence="8" id="KW-1185">Reference proteome</keyword>
<keyword evidence="3" id="KW-0963">Cytoplasm</keyword>
<dbReference type="GO" id="GO:0003676">
    <property type="term" value="F:nucleic acid binding"/>
    <property type="evidence" value="ECO:0007669"/>
    <property type="project" value="InterPro"/>
</dbReference>
<dbReference type="GO" id="GO:0005524">
    <property type="term" value="F:ATP binding"/>
    <property type="evidence" value="ECO:0007669"/>
    <property type="project" value="InterPro"/>
</dbReference>
<dbReference type="PANTHER" id="PTHR43462">
    <property type="entry name" value="ALANYL-TRNA EDITING PROTEIN"/>
    <property type="match status" value="1"/>
</dbReference>
<accession>B1L5H7</accession>
<keyword evidence="5" id="KW-0862">Zinc</keyword>
<evidence type="ECO:0000256" key="5">
    <source>
        <dbReference type="ARBA" id="ARBA00022833"/>
    </source>
</evidence>
<dbReference type="InterPro" id="IPR018163">
    <property type="entry name" value="Thr/Ala-tRNA-synth_IIc_edit"/>
</dbReference>
<dbReference type="InParanoid" id="B1L5H7"/>
<gene>
    <name evidence="7" type="ordered locus">Kcr_0960</name>
</gene>
<dbReference type="Pfam" id="PF01411">
    <property type="entry name" value="tRNA-synt_2c"/>
    <property type="match status" value="1"/>
</dbReference>
<protein>
    <submittedName>
        <fullName evidence="7">Threonyl/alanyl tRNA synthetase SAD</fullName>
    </submittedName>
</protein>
<dbReference type="EMBL" id="CP000968">
    <property type="protein sequence ID" value="ACB07706.1"/>
    <property type="molecule type" value="Genomic_DNA"/>
</dbReference>
<keyword evidence="7" id="KW-0436">Ligase</keyword>
<dbReference type="Gene3D" id="2.40.30.130">
    <property type="match status" value="1"/>
</dbReference>
<dbReference type="InterPro" id="IPR009000">
    <property type="entry name" value="Transl_B-barrel_sf"/>
</dbReference>
<evidence type="ECO:0000313" key="7">
    <source>
        <dbReference type="EMBL" id="ACB07706.1"/>
    </source>
</evidence>
<dbReference type="InterPro" id="IPR018164">
    <property type="entry name" value="Ala-tRNA-synth_IIc_N"/>
</dbReference>
<dbReference type="InterPro" id="IPR053424">
    <property type="entry name" value="Alanyl-tRNA_Edit-Domain"/>
</dbReference>
<proteinExistence type="predicted"/>
<name>B1L5H7_KORCO</name>
<dbReference type="EnsemblBacteria" id="ACB07706">
    <property type="protein sequence ID" value="ACB07706"/>
    <property type="gene ID" value="Kcr_0960"/>
</dbReference>
<evidence type="ECO:0000256" key="4">
    <source>
        <dbReference type="ARBA" id="ARBA00022723"/>
    </source>
</evidence>
<dbReference type="AlphaFoldDB" id="B1L5H7"/>
<dbReference type="HOGENOM" id="CLU_004485_3_2_2"/>
<reference evidence="7 8" key="1">
    <citation type="journal article" date="2008" name="Proc. Natl. Acad. Sci. U.S.A.">
        <title>A korarchaeal genome reveals new insights into the evolution of the Archaea.</title>
        <authorList>
            <person name="Elkins J.G."/>
            <person name="Podar M."/>
            <person name="Graham D.E."/>
            <person name="Makarova K.S."/>
            <person name="Wolf Y."/>
            <person name="Randau L."/>
            <person name="Hedlund B.P."/>
            <person name="Brochier-Armanet C."/>
            <person name="Kunin V."/>
            <person name="Anderson I."/>
            <person name="Lapidus A."/>
            <person name="Goltsman E."/>
            <person name="Barry K."/>
            <person name="Koonin E.V."/>
            <person name="Hugenholtz P."/>
            <person name="Kyrpides N."/>
            <person name="Wanner G."/>
            <person name="Richardson P."/>
            <person name="Keller M."/>
            <person name="Stetter K.O."/>
        </authorList>
    </citation>
    <scope>NUCLEOTIDE SEQUENCE [LARGE SCALE GENOMIC DNA]</scope>
    <source>
        <strain evidence="8">OPF8</strain>
    </source>
</reference>
<keyword evidence="7" id="KW-0030">Aminoacyl-tRNA synthetase</keyword>
<dbReference type="InterPro" id="IPR018165">
    <property type="entry name" value="Ala-tRNA-synth_IIc_core"/>
</dbReference>
<dbReference type="InterPro" id="IPR051335">
    <property type="entry name" value="Alanyl-tRNA_Editing_Enzymes"/>
</dbReference>
<dbReference type="STRING" id="374847.Kcr_0960"/>
<dbReference type="SUPFAM" id="SSF55186">
    <property type="entry name" value="ThrRS/AlaRS common domain"/>
    <property type="match status" value="1"/>
</dbReference>